<feature type="compositionally biased region" description="Basic and acidic residues" evidence="1">
    <location>
        <begin position="24"/>
        <end position="34"/>
    </location>
</feature>
<dbReference type="AlphaFoldDB" id="A0AAE0Z9J9"/>
<dbReference type="PANTHER" id="PTHR33309">
    <property type="entry name" value="KERATIN, ULTRA HIGH-SULFUR MATRIX PROTEIN-LIKE"/>
    <property type="match status" value="1"/>
</dbReference>
<evidence type="ECO:0000313" key="4">
    <source>
        <dbReference type="Proteomes" id="UP001283361"/>
    </source>
</evidence>
<organism evidence="3 4">
    <name type="scientific">Elysia crispata</name>
    <name type="common">lettuce slug</name>
    <dbReference type="NCBI Taxonomy" id="231223"/>
    <lineage>
        <taxon>Eukaryota</taxon>
        <taxon>Metazoa</taxon>
        <taxon>Spiralia</taxon>
        <taxon>Lophotrochozoa</taxon>
        <taxon>Mollusca</taxon>
        <taxon>Gastropoda</taxon>
        <taxon>Heterobranchia</taxon>
        <taxon>Euthyneura</taxon>
        <taxon>Panpulmonata</taxon>
        <taxon>Sacoglossa</taxon>
        <taxon>Placobranchoidea</taxon>
        <taxon>Plakobranchidae</taxon>
        <taxon>Elysia</taxon>
    </lineage>
</organism>
<evidence type="ECO:0000256" key="1">
    <source>
        <dbReference type="SAM" id="MobiDB-lite"/>
    </source>
</evidence>
<evidence type="ECO:0000259" key="2">
    <source>
        <dbReference type="Pfam" id="PF20700"/>
    </source>
</evidence>
<protein>
    <recommendedName>
        <fullName evidence="2">Mutator-like transposase domain-containing protein</fullName>
    </recommendedName>
</protein>
<proteinExistence type="predicted"/>
<accession>A0AAE0Z9J9</accession>
<dbReference type="Pfam" id="PF20700">
    <property type="entry name" value="Mutator"/>
    <property type="match status" value="1"/>
</dbReference>
<feature type="domain" description="Mutator-like transposase" evidence="2">
    <location>
        <begin position="59"/>
        <end position="379"/>
    </location>
</feature>
<name>A0AAE0Z9J9_9GAST</name>
<gene>
    <name evidence="3" type="ORF">RRG08_041259</name>
</gene>
<comment type="caution">
    <text evidence="3">The sequence shown here is derived from an EMBL/GenBank/DDBJ whole genome shotgun (WGS) entry which is preliminary data.</text>
</comment>
<reference evidence="3" key="1">
    <citation type="journal article" date="2023" name="G3 (Bethesda)">
        <title>A reference genome for the long-term kleptoplast-retaining sea slug Elysia crispata morphotype clarki.</title>
        <authorList>
            <person name="Eastman K.E."/>
            <person name="Pendleton A.L."/>
            <person name="Shaikh M.A."/>
            <person name="Suttiyut T."/>
            <person name="Ogas R."/>
            <person name="Tomko P."/>
            <person name="Gavelis G."/>
            <person name="Widhalm J.R."/>
            <person name="Wisecaver J.H."/>
        </authorList>
    </citation>
    <scope>NUCLEOTIDE SEQUENCE</scope>
    <source>
        <strain evidence="3">ECLA1</strain>
    </source>
</reference>
<feature type="region of interest" description="Disordered" evidence="1">
    <location>
        <begin position="1"/>
        <end position="47"/>
    </location>
</feature>
<sequence>MVKPRKDRQRKRKFYGNRFTPSKTNDEKRSRSDDNGLQNGKLPLSKLNSQELEDNFHGTEKLNGINSSLTLVCRSCKATVNLQNDENVNLRFQAAMYGIGCHEKKGQRFLSAMDMPQPVSSVRASIFKERILKATEKVAKESMERAATELKEAEGDNVSVSCDGSWHRRGFVSKNGVATCLSVSKKVPAKVIDTETLSNYCDSCAKMKAKNLSAEKKNIWSEKHKELCQKNHDGSAGSMEPVGMGRIFKRSEGRHGLKYATYLGDGDSKSYKFVSEADPPIYDIPIEKLECCGHVQKRMGKRLLDKVNECKGKVYTVDKKKIKGIGGAGKLTKAAIKRIQGHYGGAIRKNVNDLEKMKKAIWAIWYHRKGKHTECGSWCDGSNKNILPEFVLEEIRNIFEDLSSDNLLKKCLHGGTQNANESFHNLIWDRCPKTTFVGKDRLQIAVFDGTIVFNDGEMQRCDVFKELGLKVGYHQKSGFRKLDSSRVTAAEKQIRKGNKQKRAQRSIMAVQEENGDDSYLAGGH</sequence>
<feature type="compositionally biased region" description="Basic residues" evidence="1">
    <location>
        <begin position="1"/>
        <end position="15"/>
    </location>
</feature>
<dbReference type="Proteomes" id="UP001283361">
    <property type="component" value="Unassembled WGS sequence"/>
</dbReference>
<evidence type="ECO:0000313" key="3">
    <source>
        <dbReference type="EMBL" id="KAK3764841.1"/>
    </source>
</evidence>
<dbReference type="PANTHER" id="PTHR33309:SF3">
    <property type="entry name" value="CCHC-TYPE DOMAIN-CONTAINING PROTEIN"/>
    <property type="match status" value="1"/>
</dbReference>
<dbReference type="InterPro" id="IPR049012">
    <property type="entry name" value="Mutator_transp_dom"/>
</dbReference>
<keyword evidence="4" id="KW-1185">Reference proteome</keyword>
<dbReference type="EMBL" id="JAWDGP010004377">
    <property type="protein sequence ID" value="KAK3764841.1"/>
    <property type="molecule type" value="Genomic_DNA"/>
</dbReference>